<dbReference type="EMBL" id="BA000048">
    <property type="protein sequence ID" value="BAJ50833.1"/>
    <property type="molecule type" value="Genomic_DNA"/>
</dbReference>
<dbReference type="PANTHER" id="PTHR43742">
    <property type="entry name" value="TRIMETHYLAMINE-N-OXIDE REDUCTASE"/>
    <property type="match status" value="1"/>
</dbReference>
<name>E6N6W4_CALS0</name>
<dbReference type="Proteomes" id="UP000008120">
    <property type="component" value="Chromosome"/>
</dbReference>
<evidence type="ECO:0000313" key="3">
    <source>
        <dbReference type="EMBL" id="BAJ48033.1"/>
    </source>
</evidence>
<evidence type="ECO:0000313" key="5">
    <source>
        <dbReference type="Proteomes" id="UP000008120"/>
    </source>
</evidence>
<dbReference type="SUPFAM" id="SSF53706">
    <property type="entry name" value="Formate dehydrogenase/DMSO reductase, domains 1-3"/>
    <property type="match status" value="1"/>
</dbReference>
<gene>
    <name evidence="4" type="ORF">CSUB_C0980</name>
    <name evidence="3" type="ORF">HGMM_F28E01C34</name>
</gene>
<dbReference type="InterPro" id="IPR006656">
    <property type="entry name" value="Mopterin_OxRdtase"/>
</dbReference>
<dbReference type="EMBL" id="AP011852">
    <property type="protein sequence ID" value="BAJ48033.1"/>
    <property type="molecule type" value="Genomic_DNA"/>
</dbReference>
<organism evidence="3 5">
    <name type="scientific">Caldiarchaeum subterraneum</name>
    <dbReference type="NCBI Taxonomy" id="311458"/>
    <lineage>
        <taxon>Archaea</taxon>
        <taxon>Nitrososphaerota</taxon>
        <taxon>Candidatus Caldarchaeales</taxon>
        <taxon>Candidatus Caldarchaeaceae</taxon>
        <taxon>Candidatus Caldarchaeum</taxon>
    </lineage>
</organism>
<protein>
    <submittedName>
        <fullName evidence="3">Molybdopterin oxidoreductase molybdopterin binding subunit, N-terminal</fullName>
    </submittedName>
</protein>
<evidence type="ECO:0000313" key="4">
    <source>
        <dbReference type="EMBL" id="BAJ50833.1"/>
    </source>
</evidence>
<dbReference type="PROSITE" id="PS51318">
    <property type="entry name" value="TAT"/>
    <property type="match status" value="1"/>
</dbReference>
<accession>E6N6W4</accession>
<proteinExistence type="predicted"/>
<dbReference type="BioCyc" id="CCAL311458:G131R-988-MONOMER"/>
<dbReference type="KEGG" id="csu:CSUB_C0980"/>
<reference evidence="3 5" key="1">
    <citation type="journal article" date="2005" name="Environ. Microbiol.">
        <title>Genetic and functional properties of uncultivated thermophilic crenarchaeotes from a subsurface gold mine as revealed by analysis of genome fragments.</title>
        <authorList>
            <person name="Nunoura T."/>
            <person name="Hirayama H."/>
            <person name="Takami H."/>
            <person name="Oida H."/>
            <person name="Nishi S."/>
            <person name="Shimamura S."/>
            <person name="Suzuki Y."/>
            <person name="Inagaki F."/>
            <person name="Takai K."/>
            <person name="Nealson K.H."/>
            <person name="Horikoshi K."/>
        </authorList>
    </citation>
    <scope>NUCLEOTIDE SEQUENCE [LARGE SCALE GENOMIC DNA]</scope>
</reference>
<dbReference type="AlphaFoldDB" id="E6N6W4"/>
<feature type="region of interest" description="Disordered" evidence="1">
    <location>
        <begin position="418"/>
        <end position="446"/>
    </location>
</feature>
<dbReference type="Gene3D" id="3.40.50.12440">
    <property type="match status" value="1"/>
</dbReference>
<dbReference type="STRING" id="311458.CSUB_C0980"/>
<feature type="compositionally biased region" description="Polar residues" evidence="1">
    <location>
        <begin position="418"/>
        <end position="433"/>
    </location>
</feature>
<evidence type="ECO:0000256" key="1">
    <source>
        <dbReference type="SAM" id="MobiDB-lite"/>
    </source>
</evidence>
<dbReference type="GO" id="GO:0016491">
    <property type="term" value="F:oxidoreductase activity"/>
    <property type="evidence" value="ECO:0007669"/>
    <property type="project" value="InterPro"/>
</dbReference>
<evidence type="ECO:0000259" key="2">
    <source>
        <dbReference type="Pfam" id="PF00384"/>
    </source>
</evidence>
<reference evidence="3 5" key="2">
    <citation type="journal article" date="2011" name="Nucleic Acids Res.">
        <title>Insights into the evolution of Archaea and eukaryotic protein modifier systems revealed by the genome of a novel archaeal group.</title>
        <authorList>
            <person name="Nunoura T."/>
            <person name="Takaki Y."/>
            <person name="Kakuta J."/>
            <person name="Nishi S."/>
            <person name="Sugahara J."/>
            <person name="Kazama H."/>
            <person name="Chee G."/>
            <person name="Hattori M."/>
            <person name="Kanai A."/>
            <person name="Atomi H."/>
            <person name="Takai K."/>
            <person name="Takami H."/>
        </authorList>
    </citation>
    <scope>NUCLEOTIDE SEQUENCE [LARGE SCALE GENOMIC DNA]</scope>
</reference>
<dbReference type="InterPro" id="IPR050612">
    <property type="entry name" value="Prok_Mopterin_Oxidored"/>
</dbReference>
<feature type="domain" description="Molybdopterin oxidoreductase" evidence="2">
    <location>
        <begin position="278"/>
        <end position="383"/>
    </location>
</feature>
<dbReference type="InterPro" id="IPR006311">
    <property type="entry name" value="TAT_signal"/>
</dbReference>
<dbReference type="Pfam" id="PF00384">
    <property type="entry name" value="Molybdopterin"/>
    <property type="match status" value="1"/>
</dbReference>
<sequence>MGGLRLSRRDFLALVPSSALSAAVLAMLPDDILAFEYIEPIDPNINPLTTYPYRDWERVYRDIYTPDSTFHYLCAPNDTHGCLLRASVKNGVVIYADPSFGYGKATDIYGNRASSRWDPRACISGLSYVRRFYSDRRIKGAYVRAGFKKWVDAGYPRDPATGQPPREYFSGRGKEEFVKVPFEEAFKIVAQTLLNIVATYSGQEGQARLLAQGYDPAMVESTEGAGTKTIKFRGGMPYNAGIRIGGFYRFANMMALLDAYVRGVGPDEAKGSRGWDNYAWHTDLPPGHPMVTGNKTLDFDLYTAENAKVIILWGKNWIATKMPDGHWLTEAKLKGAKIVTIAPEYQSSSSKADYVIVIRAGTDQAFALGLAHVLIRDRLYDEKFVKSFTDLPLLVRMDNLKLLRARCHRRLHSFAAQQLHQSPQTRRITSSNRAPERPDNPGAAPG</sequence>